<dbReference type="EMBL" id="BMHC01000020">
    <property type="protein sequence ID" value="GGI31359.1"/>
    <property type="molecule type" value="Genomic_DNA"/>
</dbReference>
<protein>
    <recommendedName>
        <fullName evidence="4">phosphoglycolate phosphatase</fullName>
        <ecNumber evidence="4">3.1.3.18</ecNumber>
    </recommendedName>
</protein>
<dbReference type="SFLD" id="SFLDS00003">
    <property type="entry name" value="Haloacid_Dehalogenase"/>
    <property type="match status" value="1"/>
</dbReference>
<dbReference type="Gene3D" id="3.40.50.1000">
    <property type="entry name" value="HAD superfamily/HAD-like"/>
    <property type="match status" value="1"/>
</dbReference>
<dbReference type="AlphaFoldDB" id="A0A410VHJ3"/>
<organism evidence="5 8">
    <name type="scientific">Bradyrhizobium guangdongense</name>
    <dbReference type="NCBI Taxonomy" id="1325090"/>
    <lineage>
        <taxon>Bacteria</taxon>
        <taxon>Pseudomonadati</taxon>
        <taxon>Pseudomonadota</taxon>
        <taxon>Alphaproteobacteria</taxon>
        <taxon>Hyphomicrobiales</taxon>
        <taxon>Nitrobacteraceae</taxon>
        <taxon>Bradyrhizobium</taxon>
    </lineage>
</organism>
<dbReference type="InterPro" id="IPR036412">
    <property type="entry name" value="HAD-like_sf"/>
</dbReference>
<evidence type="ECO:0000313" key="6">
    <source>
        <dbReference type="EMBL" id="QOZ64347.1"/>
    </source>
</evidence>
<dbReference type="RefSeq" id="WP_128929761.1">
    <property type="nucleotide sequence ID" value="NZ_BMHC01000020.1"/>
</dbReference>
<dbReference type="InterPro" id="IPR023198">
    <property type="entry name" value="PGP-like_dom2"/>
</dbReference>
<reference evidence="5" key="1">
    <citation type="journal article" date="2014" name="Int. J. Syst. Evol. Microbiol.">
        <title>Complete genome sequence of Corynebacterium casei LMG S-19264T (=DSM 44701T), isolated from a smear-ripened cheese.</title>
        <authorList>
            <consortium name="US DOE Joint Genome Institute (JGI-PGF)"/>
            <person name="Walter F."/>
            <person name="Albersmeier A."/>
            <person name="Kalinowski J."/>
            <person name="Ruckert C."/>
        </authorList>
    </citation>
    <scope>NUCLEOTIDE SEQUENCE</scope>
    <source>
        <strain evidence="5">CGMCC 1.15034</strain>
    </source>
</reference>
<dbReference type="Gene3D" id="1.10.150.240">
    <property type="entry name" value="Putative phosphatase, domain 2"/>
    <property type="match status" value="1"/>
</dbReference>
<dbReference type="GO" id="GO:0006281">
    <property type="term" value="P:DNA repair"/>
    <property type="evidence" value="ECO:0007669"/>
    <property type="project" value="TreeGrafter"/>
</dbReference>
<evidence type="ECO:0000256" key="4">
    <source>
        <dbReference type="ARBA" id="ARBA00013078"/>
    </source>
</evidence>
<dbReference type="Pfam" id="PF13419">
    <property type="entry name" value="HAD_2"/>
    <property type="match status" value="1"/>
</dbReference>
<name>A0A410VHJ3_9BRAD</name>
<evidence type="ECO:0000313" key="7">
    <source>
        <dbReference type="Proteomes" id="UP000593880"/>
    </source>
</evidence>
<sequence length="223" mass="25222">MKPVLVFDWNGTLLDDAHALLQTTNAILNRFGYAPINMETFREHCDLPLSLLYRNLGMSQDEVAAVDRDGSAVFHNTYEPLADRADLREGARRVLELAHREAALSVIVSNHIVAPLRSQLRRLGIHDYINEALAFESRATQYKSMSKGERLRLYMQKYSLDPASTFIIGDMPIEMDIARNLALISISITGGFVSDSRLRAANPDYSINNHHELLPILQRHGFF</sequence>
<reference evidence="5" key="3">
    <citation type="submission" date="2022-12" db="EMBL/GenBank/DDBJ databases">
        <authorList>
            <person name="Sun Q."/>
            <person name="Zhou Y."/>
        </authorList>
    </citation>
    <scope>NUCLEOTIDE SEQUENCE</scope>
    <source>
        <strain evidence="5">CGMCC 1.15034</strain>
    </source>
</reference>
<proteinExistence type="inferred from homology"/>
<evidence type="ECO:0000256" key="3">
    <source>
        <dbReference type="ARBA" id="ARBA00006171"/>
    </source>
</evidence>
<evidence type="ECO:0000256" key="2">
    <source>
        <dbReference type="ARBA" id="ARBA00004818"/>
    </source>
</evidence>
<evidence type="ECO:0000256" key="1">
    <source>
        <dbReference type="ARBA" id="ARBA00000830"/>
    </source>
</evidence>
<dbReference type="OrthoDB" id="9793014at2"/>
<dbReference type="PANTHER" id="PTHR43434">
    <property type="entry name" value="PHOSPHOGLYCOLATE PHOSPHATASE"/>
    <property type="match status" value="1"/>
</dbReference>
<evidence type="ECO:0000313" key="8">
    <source>
        <dbReference type="Proteomes" id="UP000625079"/>
    </source>
</evidence>
<dbReference type="EMBL" id="CP030058">
    <property type="protein sequence ID" value="QOZ64347.1"/>
    <property type="molecule type" value="Genomic_DNA"/>
</dbReference>
<comment type="catalytic activity">
    <reaction evidence="1">
        <text>2-phosphoglycolate + H2O = glycolate + phosphate</text>
        <dbReference type="Rhea" id="RHEA:14369"/>
        <dbReference type="ChEBI" id="CHEBI:15377"/>
        <dbReference type="ChEBI" id="CHEBI:29805"/>
        <dbReference type="ChEBI" id="CHEBI:43474"/>
        <dbReference type="ChEBI" id="CHEBI:58033"/>
        <dbReference type="EC" id="3.1.3.18"/>
    </reaction>
</comment>
<reference evidence="6 7" key="2">
    <citation type="submission" date="2018-06" db="EMBL/GenBank/DDBJ databases">
        <title>Comparative genomics of rhizobia nodulating Arachis hypogaea in China.</title>
        <authorList>
            <person name="Li Y."/>
        </authorList>
    </citation>
    <scope>NUCLEOTIDE SEQUENCE [LARGE SCALE GENOMIC DNA]</scope>
    <source>
        <strain evidence="6 7">CCBAU 51658</strain>
        <plasmid evidence="6 7">unnamed</plasmid>
    </source>
</reference>
<dbReference type="GO" id="GO:0005829">
    <property type="term" value="C:cytosol"/>
    <property type="evidence" value="ECO:0007669"/>
    <property type="project" value="TreeGrafter"/>
</dbReference>
<dbReference type="InterPro" id="IPR041492">
    <property type="entry name" value="HAD_2"/>
</dbReference>
<comment type="pathway">
    <text evidence="2">Organic acid metabolism; glycolate biosynthesis; glycolate from 2-phosphoglycolate: step 1/1.</text>
</comment>
<keyword evidence="6" id="KW-0378">Hydrolase</keyword>
<dbReference type="SUPFAM" id="SSF56784">
    <property type="entry name" value="HAD-like"/>
    <property type="match status" value="1"/>
</dbReference>
<dbReference type="PANTHER" id="PTHR43434:SF1">
    <property type="entry name" value="PHOSPHOGLYCOLATE PHOSPHATASE"/>
    <property type="match status" value="1"/>
</dbReference>
<gene>
    <name evidence="5" type="ORF">GCM10010987_64030</name>
    <name evidence="6" type="ORF">XH86_36815</name>
</gene>
<comment type="similarity">
    <text evidence="3">Belongs to the HAD-like hydrolase superfamily. CbbY/CbbZ/Gph/YieH family.</text>
</comment>
<geneLocation type="plasmid" evidence="6 7">
    <name>unnamed</name>
</geneLocation>
<dbReference type="GO" id="GO:0008967">
    <property type="term" value="F:phosphoglycolate phosphatase activity"/>
    <property type="evidence" value="ECO:0007669"/>
    <property type="project" value="UniProtKB-EC"/>
</dbReference>
<dbReference type="EC" id="3.1.3.18" evidence="4"/>
<dbReference type="InterPro" id="IPR050155">
    <property type="entry name" value="HAD-like_hydrolase_sf"/>
</dbReference>
<accession>A0A410VHJ3</accession>
<evidence type="ECO:0000313" key="5">
    <source>
        <dbReference type="EMBL" id="GGI31359.1"/>
    </source>
</evidence>
<dbReference type="Proteomes" id="UP000625079">
    <property type="component" value="Unassembled WGS sequence"/>
</dbReference>
<keyword evidence="6" id="KW-0614">Plasmid</keyword>
<keyword evidence="7" id="KW-1185">Reference proteome</keyword>
<dbReference type="InterPro" id="IPR023214">
    <property type="entry name" value="HAD_sf"/>
</dbReference>
<dbReference type="SFLD" id="SFLDG01129">
    <property type="entry name" value="C1.5:_HAD__Beta-PGM__Phosphata"/>
    <property type="match status" value="1"/>
</dbReference>
<dbReference type="Proteomes" id="UP000593880">
    <property type="component" value="Plasmid unnamed"/>
</dbReference>